<name>A0ABN2YEF3_9ACTN</name>
<evidence type="ECO:0000256" key="1">
    <source>
        <dbReference type="SAM" id="MobiDB-lite"/>
    </source>
</evidence>
<reference evidence="2 3" key="1">
    <citation type="journal article" date="2019" name="Int. J. Syst. Evol. Microbiol.">
        <title>The Global Catalogue of Microorganisms (GCM) 10K type strain sequencing project: providing services to taxonomists for standard genome sequencing and annotation.</title>
        <authorList>
            <consortium name="The Broad Institute Genomics Platform"/>
            <consortium name="The Broad Institute Genome Sequencing Center for Infectious Disease"/>
            <person name="Wu L."/>
            <person name="Ma J."/>
        </authorList>
    </citation>
    <scope>NUCLEOTIDE SEQUENCE [LARGE SCALE GENOMIC DNA]</scope>
    <source>
        <strain evidence="2 3">JCM 15481</strain>
    </source>
</reference>
<feature type="compositionally biased region" description="Gly residues" evidence="1">
    <location>
        <begin position="48"/>
        <end position="57"/>
    </location>
</feature>
<gene>
    <name evidence="2" type="ORF">GCM10009802_31630</name>
</gene>
<dbReference type="EMBL" id="BAAAPF010000092">
    <property type="protein sequence ID" value="GAA2125956.1"/>
    <property type="molecule type" value="Genomic_DNA"/>
</dbReference>
<proteinExistence type="predicted"/>
<dbReference type="Proteomes" id="UP001500443">
    <property type="component" value="Unassembled WGS sequence"/>
</dbReference>
<protein>
    <submittedName>
        <fullName evidence="2">Uncharacterized protein</fullName>
    </submittedName>
</protein>
<accession>A0ABN2YEF3</accession>
<organism evidence="2 3">
    <name type="scientific">Streptomyces synnematoformans</name>
    <dbReference type="NCBI Taxonomy" id="415721"/>
    <lineage>
        <taxon>Bacteria</taxon>
        <taxon>Bacillati</taxon>
        <taxon>Actinomycetota</taxon>
        <taxon>Actinomycetes</taxon>
        <taxon>Kitasatosporales</taxon>
        <taxon>Streptomycetaceae</taxon>
        <taxon>Streptomyces</taxon>
    </lineage>
</organism>
<comment type="caution">
    <text evidence="2">The sequence shown here is derived from an EMBL/GenBank/DDBJ whole genome shotgun (WGS) entry which is preliminary data.</text>
</comment>
<evidence type="ECO:0000313" key="3">
    <source>
        <dbReference type="Proteomes" id="UP001500443"/>
    </source>
</evidence>
<sequence>MQIPADGGRVTGPGPPRSRAGPVDGRRATGAGTAPIAEVPGRRRARGPGVGRRGGPVGIAEMNSR</sequence>
<keyword evidence="3" id="KW-1185">Reference proteome</keyword>
<feature type="region of interest" description="Disordered" evidence="1">
    <location>
        <begin position="1"/>
        <end position="65"/>
    </location>
</feature>
<evidence type="ECO:0000313" key="2">
    <source>
        <dbReference type="EMBL" id="GAA2125956.1"/>
    </source>
</evidence>